<evidence type="ECO:0000256" key="1">
    <source>
        <dbReference type="ARBA" id="ARBA00023002"/>
    </source>
</evidence>
<keyword evidence="1" id="KW-0560">Oxidoreductase</keyword>
<dbReference type="SUPFAM" id="SSF51735">
    <property type="entry name" value="NAD(P)-binding Rossmann-fold domains"/>
    <property type="match status" value="1"/>
</dbReference>
<comment type="caution">
    <text evidence="2">The sequence shown here is derived from an EMBL/GenBank/DDBJ whole genome shotgun (WGS) entry which is preliminary data.</text>
</comment>
<evidence type="ECO:0000313" key="3">
    <source>
        <dbReference type="Proteomes" id="UP001381693"/>
    </source>
</evidence>
<dbReference type="Pfam" id="PF00106">
    <property type="entry name" value="adh_short"/>
    <property type="match status" value="1"/>
</dbReference>
<proteinExistence type="predicted"/>
<dbReference type="Proteomes" id="UP001381693">
    <property type="component" value="Unassembled WGS sequence"/>
</dbReference>
<dbReference type="InterPro" id="IPR036291">
    <property type="entry name" value="NAD(P)-bd_dom_sf"/>
</dbReference>
<evidence type="ECO:0000313" key="2">
    <source>
        <dbReference type="EMBL" id="KAK7081825.1"/>
    </source>
</evidence>
<protein>
    <submittedName>
        <fullName evidence="2">Uncharacterized protein</fullName>
    </submittedName>
</protein>
<dbReference type="InterPro" id="IPR002347">
    <property type="entry name" value="SDR_fam"/>
</dbReference>
<dbReference type="GO" id="GO:0016491">
    <property type="term" value="F:oxidoreductase activity"/>
    <property type="evidence" value="ECO:0007669"/>
    <property type="project" value="UniProtKB-KW"/>
</dbReference>
<organism evidence="2 3">
    <name type="scientific">Halocaridina rubra</name>
    <name type="common">Hawaiian red shrimp</name>
    <dbReference type="NCBI Taxonomy" id="373956"/>
    <lineage>
        <taxon>Eukaryota</taxon>
        <taxon>Metazoa</taxon>
        <taxon>Ecdysozoa</taxon>
        <taxon>Arthropoda</taxon>
        <taxon>Crustacea</taxon>
        <taxon>Multicrustacea</taxon>
        <taxon>Malacostraca</taxon>
        <taxon>Eumalacostraca</taxon>
        <taxon>Eucarida</taxon>
        <taxon>Decapoda</taxon>
        <taxon>Pleocyemata</taxon>
        <taxon>Caridea</taxon>
        <taxon>Atyoidea</taxon>
        <taxon>Atyidae</taxon>
        <taxon>Halocaridina</taxon>
    </lineage>
</organism>
<reference evidence="2 3" key="1">
    <citation type="submission" date="2023-11" db="EMBL/GenBank/DDBJ databases">
        <title>Halocaridina rubra genome assembly.</title>
        <authorList>
            <person name="Smith C."/>
        </authorList>
    </citation>
    <scope>NUCLEOTIDE SEQUENCE [LARGE SCALE GENOMIC DNA]</scope>
    <source>
        <strain evidence="2">EP-1</strain>
        <tissue evidence="2">Whole</tissue>
    </source>
</reference>
<dbReference type="EMBL" id="JAXCGZ010004408">
    <property type="protein sequence ID" value="KAK7081825.1"/>
    <property type="molecule type" value="Genomic_DNA"/>
</dbReference>
<sequence length="131" mass="14336">MAGGICVSDKRLDGQTVVITGCSVGIGKETARELSRRGAKIVMACRNTKAAEKTADEIRRETGKELLVMELDLASLSSVRNFAKALKTSEKMIHILINNAEKENIRIPIPPSKIFLIKGACQKKIIHMFLG</sequence>
<gene>
    <name evidence="2" type="ORF">SK128_016404</name>
</gene>
<dbReference type="PANTHER" id="PTHR43157">
    <property type="entry name" value="PHOSPHATIDYLINOSITOL-GLYCAN BIOSYNTHESIS CLASS F PROTEIN-RELATED"/>
    <property type="match status" value="1"/>
</dbReference>
<keyword evidence="3" id="KW-1185">Reference proteome</keyword>
<dbReference type="Gene3D" id="3.40.50.720">
    <property type="entry name" value="NAD(P)-binding Rossmann-like Domain"/>
    <property type="match status" value="1"/>
</dbReference>
<dbReference type="AlphaFoldDB" id="A0AAN8XC90"/>
<name>A0AAN8XC90_HALRR</name>
<dbReference type="PANTHER" id="PTHR43157:SF31">
    <property type="entry name" value="PHOSPHATIDYLINOSITOL-GLYCAN BIOSYNTHESIS CLASS F PROTEIN"/>
    <property type="match status" value="1"/>
</dbReference>
<accession>A0AAN8XC90</accession>